<evidence type="ECO:0000313" key="3">
    <source>
        <dbReference type="Proteomes" id="UP000625682"/>
    </source>
</evidence>
<sequence>MWLRRAGRFTPETGVVAVAVAVVLVTVLVMAAFVLFTRTIVPAACTLATALPKWAA</sequence>
<keyword evidence="1" id="KW-0812">Transmembrane</keyword>
<reference evidence="2" key="2">
    <citation type="submission" date="2020-09" db="EMBL/GenBank/DDBJ databases">
        <authorList>
            <person name="Sun Q."/>
            <person name="Zhou Y."/>
        </authorList>
    </citation>
    <scope>NUCLEOTIDE SEQUENCE</scope>
    <source>
        <strain evidence="2">CGMCC 4.7272</strain>
    </source>
</reference>
<keyword evidence="1" id="KW-1133">Transmembrane helix</keyword>
<proteinExistence type="predicted"/>
<organism evidence="2 3">
    <name type="scientific">Streptomyces lacrimifluminis</name>
    <dbReference type="NCBI Taxonomy" id="1500077"/>
    <lineage>
        <taxon>Bacteria</taxon>
        <taxon>Bacillati</taxon>
        <taxon>Actinomycetota</taxon>
        <taxon>Actinomycetes</taxon>
        <taxon>Kitasatosporales</taxon>
        <taxon>Streptomycetaceae</taxon>
        <taxon>Streptomyces</taxon>
    </lineage>
</organism>
<evidence type="ECO:0000256" key="1">
    <source>
        <dbReference type="SAM" id="Phobius"/>
    </source>
</evidence>
<evidence type="ECO:0000313" key="2">
    <source>
        <dbReference type="EMBL" id="GGJ32041.1"/>
    </source>
</evidence>
<dbReference type="Proteomes" id="UP000625682">
    <property type="component" value="Unassembled WGS sequence"/>
</dbReference>
<feature type="transmembrane region" description="Helical" evidence="1">
    <location>
        <begin position="12"/>
        <end position="36"/>
    </location>
</feature>
<dbReference type="AlphaFoldDB" id="A0A917KWW6"/>
<name>A0A917KWW6_9ACTN</name>
<reference evidence="2" key="1">
    <citation type="journal article" date="2014" name="Int. J. Syst. Evol. Microbiol.">
        <title>Complete genome sequence of Corynebacterium casei LMG S-19264T (=DSM 44701T), isolated from a smear-ripened cheese.</title>
        <authorList>
            <consortium name="US DOE Joint Genome Institute (JGI-PGF)"/>
            <person name="Walter F."/>
            <person name="Albersmeier A."/>
            <person name="Kalinowski J."/>
            <person name="Ruckert C."/>
        </authorList>
    </citation>
    <scope>NUCLEOTIDE SEQUENCE</scope>
    <source>
        <strain evidence="2">CGMCC 4.7272</strain>
    </source>
</reference>
<dbReference type="EMBL" id="BMMU01000008">
    <property type="protein sequence ID" value="GGJ32041.1"/>
    <property type="molecule type" value="Genomic_DNA"/>
</dbReference>
<gene>
    <name evidence="2" type="ORF">GCM10012282_30870</name>
</gene>
<protein>
    <submittedName>
        <fullName evidence="2">Uncharacterized protein</fullName>
    </submittedName>
</protein>
<keyword evidence="1" id="KW-0472">Membrane</keyword>
<accession>A0A917KWW6</accession>
<keyword evidence="3" id="KW-1185">Reference proteome</keyword>
<comment type="caution">
    <text evidence="2">The sequence shown here is derived from an EMBL/GenBank/DDBJ whole genome shotgun (WGS) entry which is preliminary data.</text>
</comment>